<keyword evidence="15" id="KW-0732">Signal</keyword>
<protein>
    <recommendedName>
        <fullName evidence="12">chitin deacetylase</fullName>
        <ecNumber evidence="12">3.5.1.41</ecNumber>
    </recommendedName>
</protein>
<reference evidence="17 18" key="1">
    <citation type="journal article" date="2020" name="ISME J.">
        <title>Uncovering the hidden diversity of litter-decomposition mechanisms in mushroom-forming fungi.</title>
        <authorList>
            <person name="Floudas D."/>
            <person name="Bentzer J."/>
            <person name="Ahren D."/>
            <person name="Johansson T."/>
            <person name="Persson P."/>
            <person name="Tunlid A."/>
        </authorList>
    </citation>
    <scope>NUCLEOTIDE SEQUENCE [LARGE SCALE GENOMIC DNA]</scope>
    <source>
        <strain evidence="17 18">CBS 101986</strain>
    </source>
</reference>
<evidence type="ECO:0000256" key="1">
    <source>
        <dbReference type="ARBA" id="ARBA00001941"/>
    </source>
</evidence>
<evidence type="ECO:0000256" key="12">
    <source>
        <dbReference type="ARBA" id="ARBA00024056"/>
    </source>
</evidence>
<evidence type="ECO:0000256" key="8">
    <source>
        <dbReference type="ARBA" id="ARBA00023285"/>
    </source>
</evidence>
<keyword evidence="11" id="KW-0624">Polysaccharide degradation</keyword>
<dbReference type="InterPro" id="IPR050248">
    <property type="entry name" value="Polysacc_deacetylase_ArnD"/>
</dbReference>
<evidence type="ECO:0000256" key="6">
    <source>
        <dbReference type="ARBA" id="ARBA00023136"/>
    </source>
</evidence>
<dbReference type="AlphaFoldDB" id="A0A8H5F8U4"/>
<comment type="subcellular location">
    <subcellularLocation>
        <location evidence="2">Cell membrane</location>
        <topology evidence="2">Lipid-anchor</topology>
        <topology evidence="2">GPI-anchor</topology>
    </subcellularLocation>
</comment>
<dbReference type="GO" id="GO:0005886">
    <property type="term" value="C:plasma membrane"/>
    <property type="evidence" value="ECO:0007669"/>
    <property type="project" value="UniProtKB-SubCell"/>
</dbReference>
<name>A0A8H5F8U4_9AGAR</name>
<dbReference type="InterPro" id="IPR002509">
    <property type="entry name" value="NODB_dom"/>
</dbReference>
<accession>A0A8H5F8U4</accession>
<dbReference type="Proteomes" id="UP000567179">
    <property type="component" value="Unassembled WGS sequence"/>
</dbReference>
<dbReference type="GO" id="GO:0098552">
    <property type="term" value="C:side of membrane"/>
    <property type="evidence" value="ECO:0007669"/>
    <property type="project" value="UniProtKB-KW"/>
</dbReference>
<dbReference type="EC" id="3.5.1.41" evidence="12"/>
<keyword evidence="9" id="KW-0449">Lipoprotein</keyword>
<dbReference type="GO" id="GO:0004099">
    <property type="term" value="F:chitin deacetylase activity"/>
    <property type="evidence" value="ECO:0007669"/>
    <property type="project" value="UniProtKB-EC"/>
</dbReference>
<feature type="signal peptide" evidence="15">
    <location>
        <begin position="1"/>
        <end position="20"/>
    </location>
</feature>
<dbReference type="InterPro" id="IPR011330">
    <property type="entry name" value="Glyco_hydro/deAcase_b/a-brl"/>
</dbReference>
<dbReference type="PANTHER" id="PTHR10587:SF98">
    <property type="entry name" value="CHITIN DEACETYLASE"/>
    <property type="match status" value="1"/>
</dbReference>
<keyword evidence="18" id="KW-1185">Reference proteome</keyword>
<feature type="chain" id="PRO_5034748598" description="chitin deacetylase" evidence="15">
    <location>
        <begin position="21"/>
        <end position="452"/>
    </location>
</feature>
<dbReference type="GO" id="GO:0006032">
    <property type="term" value="P:chitin catabolic process"/>
    <property type="evidence" value="ECO:0007669"/>
    <property type="project" value="UniProtKB-KW"/>
</dbReference>
<dbReference type="PANTHER" id="PTHR10587">
    <property type="entry name" value="GLYCOSYL TRANSFERASE-RELATED"/>
    <property type="match status" value="1"/>
</dbReference>
<comment type="caution">
    <text evidence="17">The sequence shown here is derived from an EMBL/GenBank/DDBJ whole genome shotgun (WGS) entry which is preliminary data.</text>
</comment>
<evidence type="ECO:0000256" key="5">
    <source>
        <dbReference type="ARBA" id="ARBA00023024"/>
    </source>
</evidence>
<dbReference type="SUPFAM" id="SSF88713">
    <property type="entry name" value="Glycoside hydrolase/deacetylase"/>
    <property type="match status" value="1"/>
</dbReference>
<comment type="cofactor">
    <cofactor evidence="1">
        <name>Co(2+)</name>
        <dbReference type="ChEBI" id="CHEBI:48828"/>
    </cofactor>
</comment>
<evidence type="ECO:0000256" key="7">
    <source>
        <dbReference type="ARBA" id="ARBA00023277"/>
    </source>
</evidence>
<feature type="domain" description="NodB homology" evidence="16">
    <location>
        <begin position="133"/>
        <end position="343"/>
    </location>
</feature>
<feature type="compositionally biased region" description="Polar residues" evidence="14">
    <location>
        <begin position="402"/>
        <end position="423"/>
    </location>
</feature>
<dbReference type="GO" id="GO:0071555">
    <property type="term" value="P:cell wall organization"/>
    <property type="evidence" value="ECO:0007669"/>
    <property type="project" value="UniProtKB-KW"/>
</dbReference>
<keyword evidence="3" id="KW-1003">Cell membrane</keyword>
<evidence type="ECO:0000259" key="16">
    <source>
        <dbReference type="PROSITE" id="PS51677"/>
    </source>
</evidence>
<gene>
    <name evidence="17" type="ORF">D9619_004944</name>
</gene>
<evidence type="ECO:0000256" key="3">
    <source>
        <dbReference type="ARBA" id="ARBA00022475"/>
    </source>
</evidence>
<comment type="catalytic activity">
    <reaction evidence="13">
        <text>[(1-&gt;4)-N-acetyl-beta-D-glucosaminyl](n) + n H2O = chitosan + n acetate</text>
        <dbReference type="Rhea" id="RHEA:10464"/>
        <dbReference type="Rhea" id="RHEA-COMP:9593"/>
        <dbReference type="Rhea" id="RHEA-COMP:9597"/>
        <dbReference type="ChEBI" id="CHEBI:15377"/>
        <dbReference type="ChEBI" id="CHEBI:17029"/>
        <dbReference type="ChEBI" id="CHEBI:30089"/>
        <dbReference type="ChEBI" id="CHEBI:57704"/>
        <dbReference type="EC" id="3.5.1.41"/>
    </reaction>
    <physiologicalReaction direction="left-to-right" evidence="13">
        <dbReference type="Rhea" id="RHEA:10465"/>
    </physiologicalReaction>
</comment>
<evidence type="ECO:0000256" key="11">
    <source>
        <dbReference type="ARBA" id="ARBA00023326"/>
    </source>
</evidence>
<evidence type="ECO:0000313" key="18">
    <source>
        <dbReference type="Proteomes" id="UP000567179"/>
    </source>
</evidence>
<evidence type="ECO:0000256" key="10">
    <source>
        <dbReference type="ARBA" id="ARBA00023316"/>
    </source>
</evidence>
<dbReference type="PROSITE" id="PS51677">
    <property type="entry name" value="NODB"/>
    <property type="match status" value="1"/>
</dbReference>
<evidence type="ECO:0000256" key="14">
    <source>
        <dbReference type="SAM" id="MobiDB-lite"/>
    </source>
</evidence>
<keyword evidence="4" id="KW-0325">Glycoprotein</keyword>
<evidence type="ECO:0000256" key="15">
    <source>
        <dbReference type="SAM" id="SignalP"/>
    </source>
</evidence>
<sequence>MIRALLRASLLSLPVSLVYAARATEGDEAGIKDPNAECASYGYAPVTNAINAGQFPPIWTPATLLPNDADANAKWQSIQGSVPNIAPKGTNAGDFSGVHYTNDDPDCWWTFSKCTTSKKAGIAPDIAQMPEPQTLGYGFDDGPNCSHNAFYDFLTQQNQKATMFYIGSNVMDFPLEAQRAITDVTSFSNTDAFAELYYSVRIVPLPIFDDHRIKGYFGMRANLGRTKIDESHQAGHRCDTDLLEAYLLQPPFGDIDDRIRAIAQGLGLRTVIWKYDSDDWQFGTGNVTVANIDANYQTLITDAKNGKFATAGTIILTHELNNFTMSEAIKMYPQLKAAFKSIVPVGVGLNVSQPYQELNYTLPSFAQYTAGQTTLSADPASISAAQAAKATNTAASPASPLVASQANNPASVGSTAPSTTPSVHKSGAEALRLGGVPTILLGFVGAVLLGSS</sequence>
<keyword evidence="6" id="KW-0472">Membrane</keyword>
<evidence type="ECO:0000256" key="4">
    <source>
        <dbReference type="ARBA" id="ARBA00022622"/>
    </source>
</evidence>
<dbReference type="GO" id="GO:0000272">
    <property type="term" value="P:polysaccharide catabolic process"/>
    <property type="evidence" value="ECO:0007669"/>
    <property type="project" value="UniProtKB-KW"/>
</dbReference>
<organism evidence="17 18">
    <name type="scientific">Psilocybe cf. subviscida</name>
    <dbReference type="NCBI Taxonomy" id="2480587"/>
    <lineage>
        <taxon>Eukaryota</taxon>
        <taxon>Fungi</taxon>
        <taxon>Dikarya</taxon>
        <taxon>Basidiomycota</taxon>
        <taxon>Agaricomycotina</taxon>
        <taxon>Agaricomycetes</taxon>
        <taxon>Agaricomycetidae</taxon>
        <taxon>Agaricales</taxon>
        <taxon>Agaricineae</taxon>
        <taxon>Strophariaceae</taxon>
        <taxon>Psilocybe</taxon>
    </lineage>
</organism>
<keyword evidence="4" id="KW-0336">GPI-anchor</keyword>
<dbReference type="Pfam" id="PF01522">
    <property type="entry name" value="Polysacc_deac_1"/>
    <property type="match status" value="1"/>
</dbReference>
<feature type="region of interest" description="Disordered" evidence="14">
    <location>
        <begin position="399"/>
        <end position="423"/>
    </location>
</feature>
<evidence type="ECO:0000256" key="9">
    <source>
        <dbReference type="ARBA" id="ARBA00023288"/>
    </source>
</evidence>
<evidence type="ECO:0000313" key="17">
    <source>
        <dbReference type="EMBL" id="KAF5327792.1"/>
    </source>
</evidence>
<dbReference type="GO" id="GO:0009272">
    <property type="term" value="P:fungal-type cell wall biogenesis"/>
    <property type="evidence" value="ECO:0007669"/>
    <property type="project" value="UniProtKB-ARBA"/>
</dbReference>
<keyword evidence="5" id="KW-0146">Chitin degradation</keyword>
<evidence type="ECO:0000256" key="2">
    <source>
        <dbReference type="ARBA" id="ARBA00004609"/>
    </source>
</evidence>
<proteinExistence type="predicted"/>
<keyword evidence="8" id="KW-0170">Cobalt</keyword>
<evidence type="ECO:0000256" key="13">
    <source>
        <dbReference type="ARBA" id="ARBA00048494"/>
    </source>
</evidence>
<keyword evidence="10" id="KW-0961">Cell wall biogenesis/degradation</keyword>
<keyword evidence="7" id="KW-0119">Carbohydrate metabolism</keyword>
<dbReference type="Gene3D" id="3.20.20.370">
    <property type="entry name" value="Glycoside hydrolase/deacetylase"/>
    <property type="match status" value="1"/>
</dbReference>
<dbReference type="EMBL" id="JAACJJ010000014">
    <property type="protein sequence ID" value="KAF5327792.1"/>
    <property type="molecule type" value="Genomic_DNA"/>
</dbReference>
<dbReference type="OrthoDB" id="407355at2759"/>